<organism evidence="1 2">
    <name type="scientific">Fibrobacter intestinalis</name>
    <dbReference type="NCBI Taxonomy" id="28122"/>
    <lineage>
        <taxon>Bacteria</taxon>
        <taxon>Pseudomonadati</taxon>
        <taxon>Fibrobacterota</taxon>
        <taxon>Fibrobacteria</taxon>
        <taxon>Fibrobacterales</taxon>
        <taxon>Fibrobacteraceae</taxon>
        <taxon>Fibrobacter</taxon>
    </lineage>
</organism>
<evidence type="ECO:0000313" key="2">
    <source>
        <dbReference type="Proteomes" id="UP000184275"/>
    </source>
</evidence>
<protein>
    <submittedName>
        <fullName evidence="1">Uncharacterized protein</fullName>
    </submittedName>
</protein>
<keyword evidence="2" id="KW-1185">Reference proteome</keyword>
<dbReference type="AlphaFoldDB" id="A0A1M6WF39"/>
<dbReference type="RefSeq" id="WP_073305184.1">
    <property type="nucleotide sequence ID" value="NZ_FRAW01000024.1"/>
</dbReference>
<dbReference type="Proteomes" id="UP000184275">
    <property type="component" value="Unassembled WGS sequence"/>
</dbReference>
<name>A0A1M6WF39_9BACT</name>
<reference evidence="2" key="1">
    <citation type="submission" date="2016-11" db="EMBL/GenBank/DDBJ databases">
        <authorList>
            <person name="Varghese N."/>
            <person name="Submissions S."/>
        </authorList>
    </citation>
    <scope>NUCLEOTIDE SEQUENCE [LARGE SCALE GENOMIC DNA]</scope>
    <source>
        <strain evidence="2">UWOS</strain>
    </source>
</reference>
<evidence type="ECO:0000313" key="1">
    <source>
        <dbReference type="EMBL" id="SHK92298.1"/>
    </source>
</evidence>
<proteinExistence type="predicted"/>
<dbReference type="EMBL" id="FRAW01000024">
    <property type="protein sequence ID" value="SHK92298.1"/>
    <property type="molecule type" value="Genomic_DNA"/>
</dbReference>
<accession>A0A1M6WF39</accession>
<gene>
    <name evidence="1" type="ORF">SAMN05720469_12410</name>
</gene>
<sequence length="87" mass="10014">MNIIKINRLELELDRIADSYVQNAINHLKNDGIVQIVDKVGVMGEINSPEQLEVMETFNGQSSVEHFKDYVENCKEAGRRSFSNFRQ</sequence>